<comment type="caution">
    <text evidence="1">The sequence shown here is derived from an EMBL/GenBank/DDBJ whole genome shotgun (WGS) entry which is preliminary data.</text>
</comment>
<reference evidence="1 2" key="1">
    <citation type="submission" date="2019-08" db="EMBL/GenBank/DDBJ databases">
        <title>Selenomonas sp. mPRGC5 and Selenomonas sp. mPRGC8 isolated from ruminal fluid of dairy goat (Capra hircus).</title>
        <authorList>
            <person name="Poothong S."/>
            <person name="Nuengjamnong C."/>
            <person name="Tanasupawat S."/>
        </authorList>
    </citation>
    <scope>NUCLEOTIDE SEQUENCE [LARGE SCALE GENOMIC DNA]</scope>
    <source>
        <strain evidence="2">mPRGC5</strain>
    </source>
</reference>
<accession>A0A5D6W898</accession>
<organism evidence="1 2">
    <name type="scientific">Selenomonas ruminis</name>
    <dbReference type="NCBI Taxonomy" id="2593411"/>
    <lineage>
        <taxon>Bacteria</taxon>
        <taxon>Bacillati</taxon>
        <taxon>Bacillota</taxon>
        <taxon>Negativicutes</taxon>
        <taxon>Selenomonadales</taxon>
        <taxon>Selenomonadaceae</taxon>
        <taxon>Selenomonas</taxon>
    </lineage>
</organism>
<dbReference type="EMBL" id="VTOY01000001">
    <property type="protein sequence ID" value="TYZ24711.1"/>
    <property type="molecule type" value="Genomic_DNA"/>
</dbReference>
<gene>
    <name evidence="1" type="ORF">FZ040_01325</name>
</gene>
<evidence type="ECO:0008006" key="3">
    <source>
        <dbReference type="Google" id="ProtNLM"/>
    </source>
</evidence>
<keyword evidence="2" id="KW-1185">Reference proteome</keyword>
<name>A0A5D6W898_9FIRM</name>
<dbReference type="AlphaFoldDB" id="A0A5D6W898"/>
<dbReference type="NCBIfam" id="NF038110">
    <property type="entry name" value="Lys_methyl_FliB"/>
    <property type="match status" value="1"/>
</dbReference>
<evidence type="ECO:0000313" key="1">
    <source>
        <dbReference type="EMBL" id="TYZ24711.1"/>
    </source>
</evidence>
<dbReference type="OrthoDB" id="86584at2"/>
<evidence type="ECO:0000313" key="2">
    <source>
        <dbReference type="Proteomes" id="UP000323646"/>
    </source>
</evidence>
<proteinExistence type="predicted"/>
<dbReference type="Proteomes" id="UP000323646">
    <property type="component" value="Unassembled WGS sequence"/>
</dbReference>
<sequence length="284" mass="32542">MMVTTYYPDFYEQFSCKAGACRHSCCQGWEIDIDERTAKRYQELSGPLEEEIRQNIIWQDGSWQFRLQADDRCPFLRADGLCQLIRKADESILCDICANHPRFFVTVGNYELAGVGLSCEKSCELLLADLSNLTFHVEGSDQFLDLSTLLQQLGIELPQEELLYQDGMTAEDAAFVLACMNKTAPIDADWPKQLEKLAAAVQTLEPLTREESCLFTRIYQYILYRALEHARTYGLGTVLSYAQLNADFISLLYQLTGQLDESVRRWSEQVEYSVENVRCLMELV</sequence>
<protein>
    <recommendedName>
        <fullName evidence="3">Lysine-N-methylase</fullName>
    </recommendedName>
</protein>